<accession>A0A142F1J4</accession>
<protein>
    <submittedName>
        <fullName evidence="1">Uncharacterized protein</fullName>
    </submittedName>
</protein>
<dbReference type="KEGG" id="vg:28799536"/>
<dbReference type="Proteomes" id="UP000201588">
    <property type="component" value="Segment"/>
</dbReference>
<dbReference type="OrthoDB" id="10339at10239"/>
<proteinExistence type="predicted"/>
<dbReference type="RefSeq" id="YP_009275341.1">
    <property type="nucleotide sequence ID" value="NC_030925.1"/>
</dbReference>
<name>A0A142F1J4_9CAUD</name>
<dbReference type="EMBL" id="KU640380">
    <property type="protein sequence ID" value="AMQ66651.1"/>
    <property type="molecule type" value="Genomic_DNA"/>
</dbReference>
<evidence type="ECO:0000313" key="2">
    <source>
        <dbReference type="Proteomes" id="UP000201588"/>
    </source>
</evidence>
<reference evidence="1 2" key="1">
    <citation type="submission" date="2016-01" db="EMBL/GenBank/DDBJ databases">
        <title>Isolation and characterization of bacteriophages from East Africa Rift Valley soda lakes.</title>
        <authorList>
            <person name="van Zyl L.J."/>
            <person name="Nemavhulani S."/>
            <person name="Cowan D.A."/>
            <person name="Trindade M.I."/>
        </authorList>
    </citation>
    <scope>NUCLEOTIDE SEQUENCE [LARGE SCALE GENOMIC DNA]</scope>
</reference>
<dbReference type="GeneID" id="28799536"/>
<evidence type="ECO:0000313" key="1">
    <source>
        <dbReference type="EMBL" id="AMQ66651.1"/>
    </source>
</evidence>
<keyword evidence="2" id="KW-1185">Reference proteome</keyword>
<organism evidence="1 2">
    <name type="scientific">Bacillus phage Shbh1</name>
    <dbReference type="NCBI Taxonomy" id="1796992"/>
    <lineage>
        <taxon>Viruses</taxon>
        <taxon>Duplodnaviria</taxon>
        <taxon>Heunggongvirae</taxon>
        <taxon>Uroviricota</taxon>
        <taxon>Caudoviricetes</taxon>
        <taxon>Herelleviridae</taxon>
        <taxon>Bastillevirinae</taxon>
        <taxon>Shalavirus</taxon>
        <taxon>Shalavirus Shbh1</taxon>
    </lineage>
</organism>
<sequence length="317" mass="36308">MDLLNRKVPIVKVFTPASFEGVLNVAILEEILHEDLQLDIRYTSFLDFRRYEEFKNVDSVIVLGLPYKGHLLSDEFFLEVNVPFMDFFHFSTYGEEISGEHLTSKICSDVAPVKYLYDLIKQDRTTTVLKDYLNFTEKSEKLVEAANAYSTWSWEGDNTVRLLLSLYYASYKQLPNILKGRDYKEVVKEYTTIIRGQLEKMNDYLTRKKEVCRSFTVNVKGQNCLLKVVHADEYINELANYLLQEPTSMPVIVCVGRQTKDTDILSIRTRGVSADDFAQLVSDKEGTKGREDVASVFMGVSYSELVGRGLVTKLSSL</sequence>